<dbReference type="GO" id="GO:0006974">
    <property type="term" value="P:DNA damage response"/>
    <property type="evidence" value="ECO:0007669"/>
    <property type="project" value="UniProtKB-KW"/>
</dbReference>
<dbReference type="InParanoid" id="A0A0C3PI52"/>
<keyword evidence="11" id="KW-1185">Reference proteome</keyword>
<dbReference type="EMBL" id="KN831946">
    <property type="protein sequence ID" value="KIO13750.1"/>
    <property type="molecule type" value="Genomic_DNA"/>
</dbReference>
<evidence type="ECO:0000256" key="5">
    <source>
        <dbReference type="ARBA" id="ARBA00022763"/>
    </source>
</evidence>
<dbReference type="PROSITE" id="PS00678">
    <property type="entry name" value="WD_REPEATS_1"/>
    <property type="match status" value="1"/>
</dbReference>
<evidence type="ECO:0000256" key="2">
    <source>
        <dbReference type="ARBA" id="ARBA00021132"/>
    </source>
</evidence>
<dbReference type="AlphaFoldDB" id="A0A0C3PI52"/>
<gene>
    <name evidence="10" type="ORF">M404DRAFT_953610</name>
</gene>
<dbReference type="SMART" id="SM00320">
    <property type="entry name" value="WD40"/>
    <property type="match status" value="4"/>
</dbReference>
<organism evidence="10 11">
    <name type="scientific">Pisolithus tinctorius Marx 270</name>
    <dbReference type="NCBI Taxonomy" id="870435"/>
    <lineage>
        <taxon>Eukaryota</taxon>
        <taxon>Fungi</taxon>
        <taxon>Dikarya</taxon>
        <taxon>Basidiomycota</taxon>
        <taxon>Agaricomycotina</taxon>
        <taxon>Agaricomycetes</taxon>
        <taxon>Agaricomycetidae</taxon>
        <taxon>Boletales</taxon>
        <taxon>Sclerodermatineae</taxon>
        <taxon>Pisolithaceae</taxon>
        <taxon>Pisolithus</taxon>
    </lineage>
</organism>
<dbReference type="GO" id="GO:0003677">
    <property type="term" value="F:DNA binding"/>
    <property type="evidence" value="ECO:0007669"/>
    <property type="project" value="UniProtKB-UniRule"/>
</dbReference>
<dbReference type="Gene3D" id="2.130.10.10">
    <property type="entry name" value="YVTN repeat-like/Quinoprotein amine dehydrogenase"/>
    <property type="match status" value="1"/>
</dbReference>
<dbReference type="Proteomes" id="UP000054217">
    <property type="component" value="Unassembled WGS sequence"/>
</dbReference>
<feature type="compositionally biased region" description="Basic and acidic residues" evidence="9">
    <location>
        <begin position="56"/>
        <end position="74"/>
    </location>
</feature>
<dbReference type="GO" id="GO:2000001">
    <property type="term" value="P:regulation of DNA damage checkpoint"/>
    <property type="evidence" value="ECO:0007669"/>
    <property type="project" value="TreeGrafter"/>
</dbReference>
<dbReference type="SUPFAM" id="SSF50978">
    <property type="entry name" value="WD40 repeat-like"/>
    <property type="match status" value="1"/>
</dbReference>
<evidence type="ECO:0000256" key="1">
    <source>
        <dbReference type="ARBA" id="ARBA00005434"/>
    </source>
</evidence>
<dbReference type="InterPro" id="IPR015943">
    <property type="entry name" value="WD40/YVTN_repeat-like_dom_sf"/>
</dbReference>
<reference evidence="11" key="2">
    <citation type="submission" date="2015-01" db="EMBL/GenBank/DDBJ databases">
        <title>Evolutionary Origins and Diversification of the Mycorrhizal Mutualists.</title>
        <authorList>
            <consortium name="DOE Joint Genome Institute"/>
            <consortium name="Mycorrhizal Genomics Consortium"/>
            <person name="Kohler A."/>
            <person name="Kuo A."/>
            <person name="Nagy L.G."/>
            <person name="Floudas D."/>
            <person name="Copeland A."/>
            <person name="Barry K.W."/>
            <person name="Cichocki N."/>
            <person name="Veneault-Fourrey C."/>
            <person name="LaButti K."/>
            <person name="Lindquist E.A."/>
            <person name="Lipzen A."/>
            <person name="Lundell T."/>
            <person name="Morin E."/>
            <person name="Murat C."/>
            <person name="Riley R."/>
            <person name="Ohm R."/>
            <person name="Sun H."/>
            <person name="Tunlid A."/>
            <person name="Henrissat B."/>
            <person name="Grigoriev I.V."/>
            <person name="Hibbett D.S."/>
            <person name="Martin F."/>
        </authorList>
    </citation>
    <scope>NUCLEOTIDE SEQUENCE [LARGE SCALE GENOMIC DNA]</scope>
    <source>
        <strain evidence="11">Marx 270</strain>
    </source>
</reference>
<evidence type="ECO:0000256" key="3">
    <source>
        <dbReference type="ARBA" id="ARBA00022574"/>
    </source>
</evidence>
<dbReference type="PROSITE" id="PS50082">
    <property type="entry name" value="WD_REPEATS_2"/>
    <property type="match status" value="2"/>
</dbReference>
<dbReference type="InterPro" id="IPR019775">
    <property type="entry name" value="WD40_repeat_CS"/>
</dbReference>
<protein>
    <recommendedName>
        <fullName evidence="2 8">DNA damage-binding protein CMR1</fullName>
    </recommendedName>
</protein>
<dbReference type="PANTHER" id="PTHR14773:SF0">
    <property type="entry name" value="WD REPEAT-CONTAINING PROTEIN 76"/>
    <property type="match status" value="1"/>
</dbReference>
<keyword evidence="5 8" id="KW-0227">DNA damage</keyword>
<feature type="repeat" description="WD" evidence="7">
    <location>
        <begin position="412"/>
        <end position="453"/>
    </location>
</feature>
<keyword evidence="4" id="KW-0677">Repeat</keyword>
<evidence type="ECO:0000256" key="7">
    <source>
        <dbReference type="PROSITE-ProRule" id="PRU00221"/>
    </source>
</evidence>
<proteinExistence type="inferred from homology"/>
<evidence type="ECO:0000313" key="10">
    <source>
        <dbReference type="EMBL" id="KIO13750.1"/>
    </source>
</evidence>
<dbReference type="InterPro" id="IPR050853">
    <property type="entry name" value="WD_repeat_DNA-damage-binding"/>
</dbReference>
<dbReference type="InterPro" id="IPR001680">
    <property type="entry name" value="WD40_rpt"/>
</dbReference>
<evidence type="ECO:0000256" key="6">
    <source>
        <dbReference type="ARBA" id="ARBA00023125"/>
    </source>
</evidence>
<sequence>MSELSAYEIEREANIARNRALLEQLGIKDASVQLGIAPKPKPKTKPVQPAKRLKRERVEETPRRQSARLRKEIIDPNETPAQRRKRVAEAEKRQREEEEERNAAEERARFAKRPRTHELDLAVLTEAEELSDTKLGSLRGIFQTVTNVPTTRRVGDVRDWVFERTNQEDRELEILRSKLGKMKIVARAKVTDNRIYSSACHPEPSKDLVFFGDKHGQLGIWDARATPDEVTDEDGNILPPDDREMGKCWRLQQHWPASPKSSISCIKFDPIDAHSVFTTSYDCTIRRLSFVSSVSHQIFSSGDTLITSIDLPSSGHEMWISDVSGALTHYDLREGEKHARRYELSNNKIGSVSINPTSPHLLITASNDRFVRLWDSRKLQTITLCLLEHDYDHETMQTFMGSTQGRGLMRAEFQHGKSATSAYWDPRGRSIVSTSYDDSLNLWELHAAKYDSLPVFPSFKPLSRVKHNCQTGKWLTLLRAMWNPNPDVYPHFTIGNMQHSLDIFSCKGDLIARLSDRERITAVQAVTCSHPTIVERCATGNGSGRCVLWAPPDV</sequence>
<evidence type="ECO:0000256" key="9">
    <source>
        <dbReference type="SAM" id="MobiDB-lite"/>
    </source>
</evidence>
<comment type="similarity">
    <text evidence="1 8">Belongs to the WD repeat DDB2/WDR76 family.</text>
</comment>
<dbReference type="GO" id="GO:0005634">
    <property type="term" value="C:nucleus"/>
    <property type="evidence" value="ECO:0007669"/>
    <property type="project" value="TreeGrafter"/>
</dbReference>
<dbReference type="STRING" id="870435.A0A0C3PI52"/>
<dbReference type="HOGENOM" id="CLU_017019_1_0_1"/>
<feature type="repeat" description="WD" evidence="7">
    <location>
        <begin position="342"/>
        <end position="384"/>
    </location>
</feature>
<dbReference type="Pfam" id="PF00400">
    <property type="entry name" value="WD40"/>
    <property type="match status" value="2"/>
</dbReference>
<keyword evidence="3 7" id="KW-0853">WD repeat</keyword>
<reference evidence="10 11" key="1">
    <citation type="submission" date="2014-04" db="EMBL/GenBank/DDBJ databases">
        <authorList>
            <consortium name="DOE Joint Genome Institute"/>
            <person name="Kuo A."/>
            <person name="Kohler A."/>
            <person name="Costa M.D."/>
            <person name="Nagy L.G."/>
            <person name="Floudas D."/>
            <person name="Copeland A."/>
            <person name="Barry K.W."/>
            <person name="Cichocki N."/>
            <person name="Veneault-Fourrey C."/>
            <person name="LaButti K."/>
            <person name="Lindquist E.A."/>
            <person name="Lipzen A."/>
            <person name="Lundell T."/>
            <person name="Morin E."/>
            <person name="Murat C."/>
            <person name="Sun H."/>
            <person name="Tunlid A."/>
            <person name="Henrissat B."/>
            <person name="Grigoriev I.V."/>
            <person name="Hibbett D.S."/>
            <person name="Martin F."/>
            <person name="Nordberg H.P."/>
            <person name="Cantor M.N."/>
            <person name="Hua S.X."/>
        </authorList>
    </citation>
    <scope>NUCLEOTIDE SEQUENCE [LARGE SCALE GENOMIC DNA]</scope>
    <source>
        <strain evidence="10 11">Marx 270</strain>
    </source>
</reference>
<evidence type="ECO:0000256" key="8">
    <source>
        <dbReference type="RuleBase" id="RU365004"/>
    </source>
</evidence>
<evidence type="ECO:0000256" key="4">
    <source>
        <dbReference type="ARBA" id="ARBA00022737"/>
    </source>
</evidence>
<accession>A0A0C3PI52</accession>
<dbReference type="PANTHER" id="PTHR14773">
    <property type="entry name" value="WD REPEAT-CONTAINING PROTEIN 76"/>
    <property type="match status" value="1"/>
</dbReference>
<name>A0A0C3PI52_PISTI</name>
<dbReference type="InterPro" id="IPR036322">
    <property type="entry name" value="WD40_repeat_dom_sf"/>
</dbReference>
<dbReference type="OrthoDB" id="9890280at2759"/>
<evidence type="ECO:0000313" key="11">
    <source>
        <dbReference type="Proteomes" id="UP000054217"/>
    </source>
</evidence>
<feature type="region of interest" description="Disordered" evidence="9">
    <location>
        <begin position="31"/>
        <end position="110"/>
    </location>
</feature>
<feature type="compositionally biased region" description="Basic and acidic residues" evidence="9">
    <location>
        <begin position="87"/>
        <end position="109"/>
    </location>
</feature>
<comment type="function">
    <text evidence="8">DNA-binding protein that binds to both single- and double-stranded DNA. Binds preferentially to UV-damaged DNA. May be involved in DNA-metabolic processes.</text>
</comment>
<keyword evidence="6 8" id="KW-0238">DNA-binding</keyword>